<dbReference type="EMBL" id="JAQQLF010000001">
    <property type="protein sequence ID" value="MDC7715697.1"/>
    <property type="molecule type" value="Genomic_DNA"/>
</dbReference>
<dbReference type="Proteomes" id="UP001219956">
    <property type="component" value="Unassembled WGS sequence"/>
</dbReference>
<reference evidence="2 3" key="1">
    <citation type="submission" date="2023-01" db="EMBL/GenBank/DDBJ databases">
        <title>Novel species of the genus Vogesella isolated from rivers.</title>
        <authorList>
            <person name="Lu H."/>
        </authorList>
    </citation>
    <scope>NUCLEOTIDE SEQUENCE [LARGE SCALE GENOMIC DNA]</scope>
    <source>
        <strain evidence="2 3">DC21W</strain>
    </source>
</reference>
<keyword evidence="1" id="KW-1133">Transmembrane helix</keyword>
<feature type="transmembrane region" description="Helical" evidence="1">
    <location>
        <begin position="118"/>
        <end position="135"/>
    </location>
</feature>
<gene>
    <name evidence="2" type="ORF">PQU95_00495</name>
</gene>
<name>A0ABT5IT60_9NEIS</name>
<organism evidence="2 3">
    <name type="scientific">Vogesella aquatica</name>
    <dbReference type="NCBI Taxonomy" id="2984206"/>
    <lineage>
        <taxon>Bacteria</taxon>
        <taxon>Pseudomonadati</taxon>
        <taxon>Pseudomonadota</taxon>
        <taxon>Betaproteobacteria</taxon>
        <taxon>Neisseriales</taxon>
        <taxon>Chromobacteriaceae</taxon>
        <taxon>Vogesella</taxon>
    </lineage>
</organism>
<evidence type="ECO:0008006" key="4">
    <source>
        <dbReference type="Google" id="ProtNLM"/>
    </source>
</evidence>
<accession>A0ABT5IT60</accession>
<evidence type="ECO:0000313" key="3">
    <source>
        <dbReference type="Proteomes" id="UP001219956"/>
    </source>
</evidence>
<feature type="transmembrane region" description="Helical" evidence="1">
    <location>
        <begin position="88"/>
        <end position="112"/>
    </location>
</feature>
<keyword evidence="1" id="KW-0812">Transmembrane</keyword>
<keyword evidence="3" id="KW-1185">Reference proteome</keyword>
<dbReference type="RefSeq" id="WP_272750196.1">
    <property type="nucleotide sequence ID" value="NZ_JAQQLF010000001.1"/>
</dbReference>
<protein>
    <recommendedName>
        <fullName evidence="4">3-phosphoshikimate 1-carboxyvinyltransferase</fullName>
    </recommendedName>
</protein>
<proteinExistence type="predicted"/>
<keyword evidence="1" id="KW-0472">Membrane</keyword>
<comment type="caution">
    <text evidence="2">The sequence shown here is derived from an EMBL/GenBank/DDBJ whole genome shotgun (WGS) entry which is preliminary data.</text>
</comment>
<evidence type="ECO:0000256" key="1">
    <source>
        <dbReference type="SAM" id="Phobius"/>
    </source>
</evidence>
<evidence type="ECO:0000313" key="2">
    <source>
        <dbReference type="EMBL" id="MDC7715697.1"/>
    </source>
</evidence>
<sequence>MPTPTTLPPSDIRRDPSIQHLLGRMPQDVADTFTEAQLASLRLALGARSWGRHAVDIRGTVVFWRWRYYYVFLLGRNRRELTRREKQLSLLLQAVFLSVLLLVSTLLGLLVLYLVKSALGIDLFPGFSLGIWSWFKQQF</sequence>